<dbReference type="InterPro" id="IPR011032">
    <property type="entry name" value="GroES-like_sf"/>
</dbReference>
<evidence type="ECO:0000256" key="1">
    <source>
        <dbReference type="ARBA" id="ARBA00001947"/>
    </source>
</evidence>
<dbReference type="SUPFAM" id="SSF50129">
    <property type="entry name" value="GroES-like"/>
    <property type="match status" value="1"/>
</dbReference>
<dbReference type="Gene3D" id="3.40.50.720">
    <property type="entry name" value="NAD(P)-binding Rossmann-like Domain"/>
    <property type="match status" value="1"/>
</dbReference>
<evidence type="ECO:0000256" key="3">
    <source>
        <dbReference type="ARBA" id="ARBA00022723"/>
    </source>
</evidence>
<comment type="caution">
    <text evidence="8">The sequence shown here is derived from an EMBL/GenBank/DDBJ whole genome shotgun (WGS) entry which is preliminary data.</text>
</comment>
<dbReference type="SUPFAM" id="SSF51735">
    <property type="entry name" value="NAD(P)-binding Rossmann-fold domains"/>
    <property type="match status" value="1"/>
</dbReference>
<evidence type="ECO:0000256" key="4">
    <source>
        <dbReference type="ARBA" id="ARBA00022833"/>
    </source>
</evidence>
<dbReference type="PANTHER" id="PTHR43350:SF19">
    <property type="entry name" value="D-GULOSIDE 3-DEHYDROGENASE"/>
    <property type="match status" value="1"/>
</dbReference>
<evidence type="ECO:0000259" key="7">
    <source>
        <dbReference type="Pfam" id="PF08240"/>
    </source>
</evidence>
<keyword evidence="3" id="KW-0479">Metal-binding</keyword>
<organism evidence="8 9">
    <name type="scientific">Cohnella soli</name>
    <dbReference type="NCBI Taxonomy" id="425005"/>
    <lineage>
        <taxon>Bacteria</taxon>
        <taxon>Bacillati</taxon>
        <taxon>Bacillota</taxon>
        <taxon>Bacilli</taxon>
        <taxon>Bacillales</taxon>
        <taxon>Paenibacillaceae</taxon>
        <taxon>Cohnella</taxon>
    </lineage>
</organism>
<dbReference type="Gene3D" id="3.90.180.10">
    <property type="entry name" value="Medium-chain alcohol dehydrogenases, catalytic domain"/>
    <property type="match status" value="2"/>
</dbReference>
<evidence type="ECO:0000259" key="6">
    <source>
        <dbReference type="Pfam" id="PF00107"/>
    </source>
</evidence>
<evidence type="ECO:0000256" key="2">
    <source>
        <dbReference type="ARBA" id="ARBA00008072"/>
    </source>
</evidence>
<evidence type="ECO:0000256" key="5">
    <source>
        <dbReference type="ARBA" id="ARBA00023002"/>
    </source>
</evidence>
<accession>A0ABW0I4I2</accession>
<name>A0ABW0I4I2_9BACL</name>
<dbReference type="Pfam" id="PF00107">
    <property type="entry name" value="ADH_zinc_N"/>
    <property type="match status" value="1"/>
</dbReference>
<reference evidence="9" key="1">
    <citation type="journal article" date="2019" name="Int. J. Syst. Evol. Microbiol.">
        <title>The Global Catalogue of Microorganisms (GCM) 10K type strain sequencing project: providing services to taxonomists for standard genome sequencing and annotation.</title>
        <authorList>
            <consortium name="The Broad Institute Genomics Platform"/>
            <consortium name="The Broad Institute Genome Sequencing Center for Infectious Disease"/>
            <person name="Wu L."/>
            <person name="Ma J."/>
        </authorList>
    </citation>
    <scope>NUCLEOTIDE SEQUENCE [LARGE SCALE GENOMIC DNA]</scope>
    <source>
        <strain evidence="9">CGMCC 1.18575</strain>
    </source>
</reference>
<dbReference type="InterPro" id="IPR013154">
    <property type="entry name" value="ADH-like_N"/>
</dbReference>
<dbReference type="Proteomes" id="UP001596113">
    <property type="component" value="Unassembled WGS sequence"/>
</dbReference>
<keyword evidence="5" id="KW-0560">Oxidoreductase</keyword>
<dbReference type="EMBL" id="JBHSMI010000067">
    <property type="protein sequence ID" value="MFC5407478.1"/>
    <property type="molecule type" value="Genomic_DNA"/>
</dbReference>
<protein>
    <submittedName>
        <fullName evidence="8">Zinc-binding alcohol dehydrogenase</fullName>
    </submittedName>
</protein>
<evidence type="ECO:0000313" key="8">
    <source>
        <dbReference type="EMBL" id="MFC5407478.1"/>
    </source>
</evidence>
<keyword evidence="4" id="KW-0862">Zinc</keyword>
<sequence length="332" mass="35663">MKLLVSREGRVAIEDIDEPIIQSNFVLVETLYSAISPGTELILQAKPGAIPLGYSAMGVVRAVGDGVDHVRIGDRVACYGAPYVRHAQKLAVPKHLCVPIGDSVASQEASLVGLGAIAIHALRQADLQFGETVAVIGLGVLGQLIGQIAEAAGYRVGAVDVLSTRCEAMRAGGVESVYESFAELERAMAVGELGLHGFDAVLLCAGGSNPGIIDKAIGWLRDRGKVVVVGDIATTFNRNEMFAKEIQVLISRAGGAGRYDLNYEREGVDYPIGYVRWTEGRNMAEFIRLLANGKLNMSPLIRHELPFDRAEELYELYRHSPGEMLGAVLSYA</sequence>
<dbReference type="CDD" id="cd08255">
    <property type="entry name" value="2-desacetyl-2-hydroxyethyl_bacteriochlorophyllide_like"/>
    <property type="match status" value="1"/>
</dbReference>
<proteinExistence type="inferred from homology"/>
<dbReference type="InterPro" id="IPR013149">
    <property type="entry name" value="ADH-like_C"/>
</dbReference>
<dbReference type="InterPro" id="IPR036291">
    <property type="entry name" value="NAD(P)-bd_dom_sf"/>
</dbReference>
<dbReference type="RefSeq" id="WP_378140176.1">
    <property type="nucleotide sequence ID" value="NZ_JBHSMI010000067.1"/>
</dbReference>
<dbReference type="PANTHER" id="PTHR43350">
    <property type="entry name" value="NAD-DEPENDENT ALCOHOL DEHYDROGENASE"/>
    <property type="match status" value="1"/>
</dbReference>
<dbReference type="Pfam" id="PF08240">
    <property type="entry name" value="ADH_N"/>
    <property type="match status" value="1"/>
</dbReference>
<comment type="cofactor">
    <cofactor evidence="1">
        <name>Zn(2+)</name>
        <dbReference type="ChEBI" id="CHEBI:29105"/>
    </cofactor>
</comment>
<gene>
    <name evidence="8" type="ORF">ACFPOF_32505</name>
</gene>
<feature type="domain" description="Alcohol dehydrogenase-like C-terminal" evidence="6">
    <location>
        <begin position="141"/>
        <end position="255"/>
    </location>
</feature>
<feature type="domain" description="Alcohol dehydrogenase-like N-terminal" evidence="7">
    <location>
        <begin position="26"/>
        <end position="88"/>
    </location>
</feature>
<comment type="similarity">
    <text evidence="2">Belongs to the zinc-containing alcohol dehydrogenase family.</text>
</comment>
<evidence type="ECO:0000313" key="9">
    <source>
        <dbReference type="Proteomes" id="UP001596113"/>
    </source>
</evidence>
<keyword evidence="9" id="KW-1185">Reference proteome</keyword>